<dbReference type="SUPFAM" id="SSF47413">
    <property type="entry name" value="lambda repressor-like DNA-binding domains"/>
    <property type="match status" value="1"/>
</dbReference>
<gene>
    <name evidence="1" type="ORF">AOZ06_07905</name>
</gene>
<evidence type="ECO:0000313" key="1">
    <source>
        <dbReference type="EMBL" id="ALG06866.1"/>
    </source>
</evidence>
<dbReference type="RefSeq" id="WP_054288838.1">
    <property type="nucleotide sequence ID" value="NZ_CP012752.1"/>
</dbReference>
<evidence type="ECO:0008006" key="3">
    <source>
        <dbReference type="Google" id="ProtNLM"/>
    </source>
</evidence>
<dbReference type="EMBL" id="CP012752">
    <property type="protein sequence ID" value="ALG06866.1"/>
    <property type="molecule type" value="Genomic_DNA"/>
</dbReference>
<dbReference type="OrthoDB" id="3626060at2"/>
<dbReference type="Proteomes" id="UP000063699">
    <property type="component" value="Chromosome"/>
</dbReference>
<dbReference type="Gene3D" id="1.10.260.40">
    <property type="entry name" value="lambda repressor-like DNA-binding domains"/>
    <property type="match status" value="1"/>
</dbReference>
<keyword evidence="2" id="KW-1185">Reference proteome</keyword>
<evidence type="ECO:0000313" key="2">
    <source>
        <dbReference type="Proteomes" id="UP000063699"/>
    </source>
</evidence>
<dbReference type="KEGG" id="kphy:AOZ06_07905"/>
<sequence length="157" mass="18126">MTIDGVHYQLILGDELRRLRRARGLTREQLRLRFPDPKPSTHTLATYELGTRQCSMVRFAEICLVLDELPHVLLARVHKRVVHDDQIHVDLRKVNTDRRPELEPLRRWARGRLHPHSTEGAVVYLPFSAIHHLAGLCGIDTTDLISHLTQLTKAENQ</sequence>
<dbReference type="STRING" id="860235.AOZ06_07905"/>
<organism evidence="1 2">
    <name type="scientific">Kibdelosporangium phytohabitans</name>
    <dbReference type="NCBI Taxonomy" id="860235"/>
    <lineage>
        <taxon>Bacteria</taxon>
        <taxon>Bacillati</taxon>
        <taxon>Actinomycetota</taxon>
        <taxon>Actinomycetes</taxon>
        <taxon>Pseudonocardiales</taxon>
        <taxon>Pseudonocardiaceae</taxon>
        <taxon>Kibdelosporangium</taxon>
    </lineage>
</organism>
<reference evidence="1 2" key="1">
    <citation type="submission" date="2015-07" db="EMBL/GenBank/DDBJ databases">
        <title>Genome sequencing of Kibdelosporangium phytohabitans.</title>
        <authorList>
            <person name="Qin S."/>
            <person name="Xing K."/>
        </authorList>
    </citation>
    <scope>NUCLEOTIDE SEQUENCE [LARGE SCALE GENOMIC DNA]</scope>
    <source>
        <strain evidence="1 2">KLBMP1111</strain>
    </source>
</reference>
<name>A0A0N9HXD1_9PSEU</name>
<protein>
    <recommendedName>
        <fullName evidence="3">XRE family transcriptional regulator</fullName>
    </recommendedName>
</protein>
<dbReference type="AlphaFoldDB" id="A0A0N9HXD1"/>
<dbReference type="GO" id="GO:0003677">
    <property type="term" value="F:DNA binding"/>
    <property type="evidence" value="ECO:0007669"/>
    <property type="project" value="InterPro"/>
</dbReference>
<accession>A0A0N9HXD1</accession>
<proteinExistence type="predicted"/>
<dbReference type="InterPro" id="IPR010982">
    <property type="entry name" value="Lambda_DNA-bd_dom_sf"/>
</dbReference>